<evidence type="ECO:0000256" key="2">
    <source>
        <dbReference type="ARBA" id="ARBA00004443"/>
    </source>
</evidence>
<evidence type="ECO:0000256" key="20">
    <source>
        <dbReference type="PIRNR" id="PIRNR028840"/>
    </source>
</evidence>
<dbReference type="GO" id="GO:0032049">
    <property type="term" value="P:cardiolipin biosynthetic process"/>
    <property type="evidence" value="ECO:0007669"/>
    <property type="project" value="UniProtKB-UniRule"/>
</dbReference>
<accession>A0A1B6JNF6</accession>
<dbReference type="PANTHER" id="PTHR13619:SF0">
    <property type="entry name" value="PHOSPHATIDATE CYTIDYLYLTRANSFERASE, MITOCHONDRIAL"/>
    <property type="match status" value="1"/>
</dbReference>
<sequence length="349" mass="39328">MAKTVSSLVGISPLYARILSCFPAHNFSYCFAYGSGVFKQDGNKTSKPMIDLIFVVEDSSQFHSENIKLNPKHYSGLKYLGPKLVSSIQEHWGANVYFNTLIPFEDEGVTIKYGVVAKKDLITDLLDWNHLYLAGRLHKPVQVLQTTSSSELRSALQLNLHNALHAALLILPENFTERSLYKTITSLSYGGDFRMIIGEDKNKIRNIVDPQIEAFRVLYNPVVKTLHDFVDVPTEGGCDSNCSQDAFPEAKLHHLNQLPRTPQRAIVRFWNKQSRGKRQDTEDVLRAVAHDPDCGEVLKLCLSNIVWNSSITQSLKGIFTAGLYKSVKYSGNKLYKMVKSMNKWPSTTL</sequence>
<dbReference type="GO" id="GO:0005743">
    <property type="term" value="C:mitochondrial inner membrane"/>
    <property type="evidence" value="ECO:0007669"/>
    <property type="project" value="UniProtKB-SubCell"/>
</dbReference>
<keyword evidence="12 20" id="KW-0460">Magnesium</keyword>
<evidence type="ECO:0000256" key="15">
    <source>
        <dbReference type="ARBA" id="ARBA00023136"/>
    </source>
</evidence>
<evidence type="ECO:0000256" key="4">
    <source>
        <dbReference type="ARBA" id="ARBA00005189"/>
    </source>
</evidence>
<evidence type="ECO:0000256" key="19">
    <source>
        <dbReference type="ARBA" id="ARBA00031502"/>
    </source>
</evidence>
<comment type="function">
    <text evidence="20">Catalyzes the conversion of phosphatidic acid (PA) to CDP-diacylglycerol (CDP-DAG), an essential intermediate in the synthesis of phosphatidylglycerol, cardiolipin and phosphatidylinositol.</text>
</comment>
<keyword evidence="9 20" id="KW-0808">Transferase</keyword>
<evidence type="ECO:0000256" key="5">
    <source>
        <dbReference type="ARBA" id="ARBA00005458"/>
    </source>
</evidence>
<dbReference type="Pfam" id="PF09139">
    <property type="entry name" value="Tam41_Mmp37"/>
    <property type="match status" value="1"/>
</dbReference>
<dbReference type="AlphaFoldDB" id="A0A1B6JNF6"/>
<comment type="catalytic activity">
    <reaction evidence="20">
        <text>a 1,2-diacyl-sn-glycero-3-phosphate + CTP + H(+) = a CDP-1,2-diacyl-sn-glycerol + diphosphate</text>
        <dbReference type="Rhea" id="RHEA:16229"/>
        <dbReference type="ChEBI" id="CHEBI:15378"/>
        <dbReference type="ChEBI" id="CHEBI:33019"/>
        <dbReference type="ChEBI" id="CHEBI:37563"/>
        <dbReference type="ChEBI" id="CHEBI:58332"/>
        <dbReference type="ChEBI" id="CHEBI:58608"/>
        <dbReference type="EC" id="2.7.7.41"/>
    </reaction>
</comment>
<keyword evidence="16 20" id="KW-0594">Phospholipid biosynthesis</keyword>
<keyword evidence="10 20" id="KW-0548">Nucleotidyltransferase</keyword>
<name>A0A1B6JNF6_9HEMI</name>
<dbReference type="GO" id="GO:0004605">
    <property type="term" value="F:phosphatidate cytidylyltransferase activity"/>
    <property type="evidence" value="ECO:0007669"/>
    <property type="project" value="UniProtKB-UniRule"/>
</dbReference>
<gene>
    <name evidence="21" type="ORF">g.10683</name>
</gene>
<comment type="subcellular location">
    <subcellularLocation>
        <location evidence="2 20">Mitochondrion inner membrane</location>
        <topology evidence="2 20">Peripheral membrane protein</topology>
        <orientation evidence="2 20">Matrix side</orientation>
    </subcellularLocation>
</comment>
<comment type="cofactor">
    <cofactor evidence="1 20">
        <name>Mg(2+)</name>
        <dbReference type="ChEBI" id="CHEBI:18420"/>
    </cofactor>
</comment>
<comment type="pathway">
    <text evidence="3 20">Phospholipid metabolism; CDP-diacylglycerol biosynthesis; CDP-diacylglycerol from sn-glycerol 3-phosphate: step 3/3.</text>
</comment>
<evidence type="ECO:0000256" key="12">
    <source>
        <dbReference type="ARBA" id="ARBA00022842"/>
    </source>
</evidence>
<organism evidence="21">
    <name type="scientific">Homalodisca liturata</name>
    <dbReference type="NCBI Taxonomy" id="320908"/>
    <lineage>
        <taxon>Eukaryota</taxon>
        <taxon>Metazoa</taxon>
        <taxon>Ecdysozoa</taxon>
        <taxon>Arthropoda</taxon>
        <taxon>Hexapoda</taxon>
        <taxon>Insecta</taxon>
        <taxon>Pterygota</taxon>
        <taxon>Neoptera</taxon>
        <taxon>Paraneoptera</taxon>
        <taxon>Hemiptera</taxon>
        <taxon>Auchenorrhyncha</taxon>
        <taxon>Membracoidea</taxon>
        <taxon>Cicadellidae</taxon>
        <taxon>Cicadellinae</taxon>
        <taxon>Proconiini</taxon>
        <taxon>Homalodisca</taxon>
    </lineage>
</organism>
<dbReference type="InterPro" id="IPR015222">
    <property type="entry name" value="Tam41"/>
</dbReference>
<evidence type="ECO:0000256" key="17">
    <source>
        <dbReference type="ARBA" id="ARBA00023264"/>
    </source>
</evidence>
<evidence type="ECO:0000256" key="6">
    <source>
        <dbReference type="ARBA" id="ARBA00012487"/>
    </source>
</evidence>
<evidence type="ECO:0000256" key="9">
    <source>
        <dbReference type="ARBA" id="ARBA00022679"/>
    </source>
</evidence>
<evidence type="ECO:0000256" key="11">
    <source>
        <dbReference type="ARBA" id="ARBA00022792"/>
    </source>
</evidence>
<evidence type="ECO:0000256" key="13">
    <source>
        <dbReference type="ARBA" id="ARBA00023098"/>
    </source>
</evidence>
<dbReference type="EMBL" id="GECU01006928">
    <property type="protein sequence ID" value="JAT00779.1"/>
    <property type="molecule type" value="Transcribed_RNA"/>
</dbReference>
<keyword evidence="15 20" id="KW-0472">Membrane</keyword>
<evidence type="ECO:0000256" key="1">
    <source>
        <dbReference type="ARBA" id="ARBA00001946"/>
    </source>
</evidence>
<comment type="similarity">
    <text evidence="5 20">Belongs to the TAM41 family.</text>
</comment>
<evidence type="ECO:0000256" key="16">
    <source>
        <dbReference type="ARBA" id="ARBA00023209"/>
    </source>
</evidence>
<protein>
    <recommendedName>
        <fullName evidence="7 20">Phosphatidate cytidylyltransferase, mitochondrial</fullName>
        <ecNumber evidence="6 20">2.7.7.41</ecNumber>
    </recommendedName>
    <alternativeName>
        <fullName evidence="18 20">CDP-diacylglycerol synthase</fullName>
    </alternativeName>
    <alternativeName>
        <fullName evidence="19 20">Mitochondrial translocator assembly and maintenance protein 41 homolog</fullName>
    </alternativeName>
</protein>
<comment type="pathway">
    <text evidence="4">Lipid metabolism.</text>
</comment>
<proteinExistence type="inferred from homology"/>
<keyword evidence="13 20" id="KW-0443">Lipid metabolism</keyword>
<evidence type="ECO:0000256" key="7">
    <source>
        <dbReference type="ARBA" id="ARBA00018337"/>
    </source>
</evidence>
<evidence type="ECO:0000256" key="8">
    <source>
        <dbReference type="ARBA" id="ARBA00022516"/>
    </source>
</evidence>
<evidence type="ECO:0000256" key="3">
    <source>
        <dbReference type="ARBA" id="ARBA00005119"/>
    </source>
</evidence>
<evidence type="ECO:0000256" key="18">
    <source>
        <dbReference type="ARBA" id="ARBA00029893"/>
    </source>
</evidence>
<keyword evidence="8 20" id="KW-0444">Lipid biosynthesis</keyword>
<evidence type="ECO:0000313" key="21">
    <source>
        <dbReference type="EMBL" id="JAT00779.1"/>
    </source>
</evidence>
<evidence type="ECO:0000256" key="14">
    <source>
        <dbReference type="ARBA" id="ARBA00023128"/>
    </source>
</evidence>
<dbReference type="UniPathway" id="UPA00557">
    <property type="reaction ID" value="UER00614"/>
</dbReference>
<keyword evidence="14 20" id="KW-0496">Mitochondrion</keyword>
<keyword evidence="11 20" id="KW-0999">Mitochondrion inner membrane</keyword>
<dbReference type="GO" id="GO:0016024">
    <property type="term" value="P:CDP-diacylglycerol biosynthetic process"/>
    <property type="evidence" value="ECO:0007669"/>
    <property type="project" value="UniProtKB-UniRule"/>
</dbReference>
<reference evidence="21" key="1">
    <citation type="submission" date="2015-11" db="EMBL/GenBank/DDBJ databases">
        <title>De novo transcriptome assembly of four potential Pierce s Disease insect vectors from Arizona vineyards.</title>
        <authorList>
            <person name="Tassone E.E."/>
        </authorList>
    </citation>
    <scope>NUCLEOTIDE SEQUENCE</scope>
</reference>
<dbReference type="PIRSF" id="PIRSF028840">
    <property type="entry name" value="Mmp37"/>
    <property type="match status" value="1"/>
</dbReference>
<dbReference type="PANTHER" id="PTHR13619">
    <property type="entry name" value="PHOSPHATIDATE CYTIDYLYLTRANSFERASE, MITOCHONDRIAL"/>
    <property type="match status" value="1"/>
</dbReference>
<evidence type="ECO:0000256" key="10">
    <source>
        <dbReference type="ARBA" id="ARBA00022695"/>
    </source>
</evidence>
<dbReference type="EC" id="2.7.7.41" evidence="6 20"/>
<keyword evidence="17 20" id="KW-1208">Phospholipid metabolism</keyword>